<evidence type="ECO:0000313" key="1">
    <source>
        <dbReference type="EMBL" id="MXU83733.1"/>
    </source>
</evidence>
<protein>
    <submittedName>
        <fullName evidence="1">Putative secreted protein</fullName>
    </submittedName>
</protein>
<accession>A0A6B0UC42</accession>
<organism evidence="1">
    <name type="scientific">Ixodes ricinus</name>
    <name type="common">Common tick</name>
    <name type="synonym">Acarus ricinus</name>
    <dbReference type="NCBI Taxonomy" id="34613"/>
    <lineage>
        <taxon>Eukaryota</taxon>
        <taxon>Metazoa</taxon>
        <taxon>Ecdysozoa</taxon>
        <taxon>Arthropoda</taxon>
        <taxon>Chelicerata</taxon>
        <taxon>Arachnida</taxon>
        <taxon>Acari</taxon>
        <taxon>Parasitiformes</taxon>
        <taxon>Ixodida</taxon>
        <taxon>Ixodoidea</taxon>
        <taxon>Ixodidae</taxon>
        <taxon>Ixodinae</taxon>
        <taxon>Ixodes</taxon>
    </lineage>
</organism>
<dbReference type="EMBL" id="GIFC01001650">
    <property type="protein sequence ID" value="MXU83733.1"/>
    <property type="molecule type" value="Transcribed_RNA"/>
</dbReference>
<name>A0A6B0UC42_IXORI</name>
<dbReference type="AlphaFoldDB" id="A0A6B0UC42"/>
<proteinExistence type="predicted"/>
<sequence length="77" mass="8510">MLAPPNVSAMLGCARATLARGTSLGCAMTRWRRLLCPAVSPTARISDTLTVSERRRRYPLRFVASNIVGRVMFKGWS</sequence>
<reference evidence="1" key="1">
    <citation type="submission" date="2019-12" db="EMBL/GenBank/DDBJ databases">
        <title>An insight into the sialome of adult female Ixodes ricinus ticks feeding for 6 days.</title>
        <authorList>
            <person name="Perner J."/>
            <person name="Ribeiro J.M.C."/>
        </authorList>
    </citation>
    <scope>NUCLEOTIDE SEQUENCE</scope>
    <source>
        <strain evidence="1">Semi-engorged</strain>
        <tissue evidence="1">Salivary glands</tissue>
    </source>
</reference>